<dbReference type="InterPro" id="IPR053043">
    <property type="entry name" value="Ras-cAMP_regulatory"/>
</dbReference>
<gene>
    <name evidence="4" type="ORF">RAG0_02778</name>
</gene>
<dbReference type="PANTHER" id="PTHR28014">
    <property type="entry name" value="NEGATIVE REGULATOR OF RAS-CAMP PATHWAY"/>
    <property type="match status" value="1"/>
</dbReference>
<feature type="region of interest" description="Disordered" evidence="1">
    <location>
        <begin position="229"/>
        <end position="254"/>
    </location>
</feature>
<feature type="domain" description="DUF3295" evidence="3">
    <location>
        <begin position="139"/>
        <end position="608"/>
    </location>
</feature>
<dbReference type="Pfam" id="PF08550">
    <property type="entry name" value="GATA_AreA"/>
    <property type="match status" value="1"/>
</dbReference>
<feature type="region of interest" description="Disordered" evidence="1">
    <location>
        <begin position="170"/>
        <end position="192"/>
    </location>
</feature>
<protein>
    <submittedName>
        <fullName evidence="4">Uncharacterized protein</fullName>
    </submittedName>
</protein>
<proteinExistence type="predicted"/>
<feature type="compositionally biased region" description="Basic and acidic residues" evidence="1">
    <location>
        <begin position="372"/>
        <end position="395"/>
    </location>
</feature>
<name>A0A1E1K2L6_9HELO</name>
<evidence type="ECO:0000259" key="2">
    <source>
        <dbReference type="Pfam" id="PF08550"/>
    </source>
</evidence>
<feature type="compositionally biased region" description="Acidic residues" evidence="1">
    <location>
        <begin position="396"/>
        <end position="407"/>
    </location>
</feature>
<feature type="compositionally biased region" description="Polar residues" evidence="1">
    <location>
        <begin position="52"/>
        <end position="75"/>
    </location>
</feature>
<sequence length="608" mass="66906">MPNDFLQNFLSSSEICSRASNLPASLNMDPTELTPQGIPITHQLPATPPCSPRSSTSEQCTISSQAKRSRLLQSTQGPTKMCSRCALSLDEEHRLENLSWRLRNTETFCSDPFLEDTTTIRSIFISASSQGVYSAEPLSLSGSLESLVYEEALELGSDNTPTSVFAPVGTSHSRIQRQQNSVPSRSHGRERHVTPDYSEKIIITIKEKKDPKPLFPRDQSHLATLVKGSTQSSSLIQTPAPANNSKSITSENSTNHSAWLVPSDSAHGNTSRTIVVRGFCLYAFSDPSKSLATANSIDRLMLAVGAASGDGATNEQTDPVWNSLRRPAPQLKKREARLSFGISSNEDENPLSQSRSALVDPRQQAPKKQTSLKKDQLTVKEEQAISSDTFEKAEGETDESAIDDDDDPSHWEDLVEDSIDSRTDDEPFQRVNPRSNLTSRQSLITLLYRDQLCNTNALANTAAATKPALALQRFVRSSPNGPSLAVSPESEDNLPLVMKDSLKSVSEVPRSQPQLITLTQGLPLSPRSTRRNMLASEMTGSLRQHLLWVQKQTSQNATAICNRRQAAKDAANLKQIPEKFYIDQSDGDSSHWKDYYGRDLGGDHSKGW</sequence>
<dbReference type="Pfam" id="PF11702">
    <property type="entry name" value="DUF3295"/>
    <property type="match status" value="1"/>
</dbReference>
<reference evidence="5" key="1">
    <citation type="submission" date="2016-03" db="EMBL/GenBank/DDBJ databases">
        <authorList>
            <person name="Guldener U."/>
        </authorList>
    </citation>
    <scope>NUCLEOTIDE SEQUENCE [LARGE SCALE GENOMIC DNA]</scope>
    <source>
        <strain evidence="5">04CH-RAC-A.6.1</strain>
    </source>
</reference>
<dbReference type="OrthoDB" id="5054775at2759"/>
<dbReference type="InterPro" id="IPR013860">
    <property type="entry name" value="AreA_GATA"/>
</dbReference>
<dbReference type="Proteomes" id="UP000178912">
    <property type="component" value="Unassembled WGS sequence"/>
</dbReference>
<dbReference type="GO" id="GO:0000122">
    <property type="term" value="P:negative regulation of transcription by RNA polymerase II"/>
    <property type="evidence" value="ECO:0007669"/>
    <property type="project" value="TreeGrafter"/>
</dbReference>
<feature type="compositionally biased region" description="Polar residues" evidence="1">
    <location>
        <begin position="170"/>
        <end position="184"/>
    </location>
</feature>
<feature type="region of interest" description="Disordered" evidence="1">
    <location>
        <begin position="340"/>
        <end position="412"/>
    </location>
</feature>
<dbReference type="InterPro" id="IPR021711">
    <property type="entry name" value="DUF3295"/>
</dbReference>
<evidence type="ECO:0000256" key="1">
    <source>
        <dbReference type="SAM" id="MobiDB-lite"/>
    </source>
</evidence>
<dbReference type="GO" id="GO:0006808">
    <property type="term" value="P:regulation of nitrogen utilization"/>
    <property type="evidence" value="ECO:0007669"/>
    <property type="project" value="TreeGrafter"/>
</dbReference>
<evidence type="ECO:0000259" key="3">
    <source>
        <dbReference type="Pfam" id="PF11702"/>
    </source>
</evidence>
<accession>A0A1E1K2L6</accession>
<feature type="domain" description="Nitrogen regulatory protein areA GATA-like" evidence="2">
    <location>
        <begin position="80"/>
        <end position="102"/>
    </location>
</feature>
<dbReference type="GO" id="GO:0005737">
    <property type="term" value="C:cytoplasm"/>
    <property type="evidence" value="ECO:0007669"/>
    <property type="project" value="TreeGrafter"/>
</dbReference>
<evidence type="ECO:0000313" key="4">
    <source>
        <dbReference type="EMBL" id="CZS92367.1"/>
    </source>
</evidence>
<keyword evidence="5" id="KW-1185">Reference proteome</keyword>
<dbReference type="GO" id="GO:0031930">
    <property type="term" value="P:mitochondria-nucleus signaling pathway"/>
    <property type="evidence" value="ECO:0007669"/>
    <property type="project" value="TreeGrafter"/>
</dbReference>
<evidence type="ECO:0000313" key="5">
    <source>
        <dbReference type="Proteomes" id="UP000178912"/>
    </source>
</evidence>
<dbReference type="PANTHER" id="PTHR28014:SF1">
    <property type="entry name" value="NEGATIVE REGULATOR OF RAS-CAMP PATHWAY"/>
    <property type="match status" value="1"/>
</dbReference>
<dbReference type="EMBL" id="FJUX01000012">
    <property type="protein sequence ID" value="CZS92367.1"/>
    <property type="molecule type" value="Genomic_DNA"/>
</dbReference>
<organism evidence="4 5">
    <name type="scientific">Rhynchosporium agropyri</name>
    <dbReference type="NCBI Taxonomy" id="914238"/>
    <lineage>
        <taxon>Eukaryota</taxon>
        <taxon>Fungi</taxon>
        <taxon>Dikarya</taxon>
        <taxon>Ascomycota</taxon>
        <taxon>Pezizomycotina</taxon>
        <taxon>Leotiomycetes</taxon>
        <taxon>Helotiales</taxon>
        <taxon>Ploettnerulaceae</taxon>
        <taxon>Rhynchosporium</taxon>
    </lineage>
</organism>
<feature type="region of interest" description="Disordered" evidence="1">
    <location>
        <begin position="309"/>
        <end position="328"/>
    </location>
</feature>
<dbReference type="AlphaFoldDB" id="A0A1E1K2L6"/>
<feature type="region of interest" description="Disordered" evidence="1">
    <location>
        <begin position="26"/>
        <end position="75"/>
    </location>
</feature>
<feature type="compositionally biased region" description="Polar residues" evidence="1">
    <location>
        <begin position="311"/>
        <end position="320"/>
    </location>
</feature>